<evidence type="ECO:0000256" key="1">
    <source>
        <dbReference type="ARBA" id="ARBA00007769"/>
    </source>
</evidence>
<evidence type="ECO:0000256" key="3">
    <source>
        <dbReference type="ARBA" id="ARBA00013012"/>
    </source>
</evidence>
<comment type="subunit">
    <text evidence="2">Heterooligomer of subunits alpha (IDH3A), beta (IDH3B), and gamma (IDH3G) in the apparent ratio of 2:1:1. The heterodimer containing one IDH3A and one IDH3B subunit and the heterodimer containing one IDH3A and one IDH3G subunit assemble into a heterotetramer (which contains two subunits of IDH3A, one of IDH3B and one of IDH3G) and further into the heterooctamer.</text>
</comment>
<dbReference type="PROSITE" id="PS00470">
    <property type="entry name" value="IDH_IMDH"/>
    <property type="match status" value="1"/>
</dbReference>
<dbReference type="GO" id="GO:0006102">
    <property type="term" value="P:isocitrate metabolic process"/>
    <property type="evidence" value="ECO:0007669"/>
    <property type="project" value="TreeGrafter"/>
</dbReference>
<dbReference type="SMART" id="SM01329">
    <property type="entry name" value="Iso_dh"/>
    <property type="match status" value="1"/>
</dbReference>
<dbReference type="PANTHER" id="PTHR11835">
    <property type="entry name" value="DECARBOXYLATING DEHYDROGENASES-ISOCITRATE, ISOPROPYLMALATE, TARTRATE"/>
    <property type="match status" value="1"/>
</dbReference>
<reference evidence="12" key="3">
    <citation type="submission" date="2025-09" db="UniProtKB">
        <authorList>
            <consortium name="Ensembl"/>
        </authorList>
    </citation>
    <scope>IDENTIFICATION</scope>
</reference>
<dbReference type="Gene3D" id="3.40.718.10">
    <property type="entry name" value="Isopropylmalate Dehydrogenase"/>
    <property type="match status" value="2"/>
</dbReference>
<dbReference type="EC" id="1.1.1.41" evidence="3"/>
<evidence type="ECO:0000313" key="12">
    <source>
        <dbReference type="Ensembl" id="ENSGWIP00000020279.1"/>
    </source>
</evidence>
<evidence type="ECO:0000256" key="2">
    <source>
        <dbReference type="ARBA" id="ARBA00011525"/>
    </source>
</evidence>
<sequence length="305" mass="33293">MQTVTLIPGDGIGPEISSAVVKIFQAANAPVSWEERNVTAIKGPGGRWMIPPDAKESMDRSKIGLKGPLKTPITPYTDVDLVTIRENTEGEYSGIEHQIVDGVVQSIKLITENASRRIAEYAFEYARNNQRSSVTAVHKANIMRMSDGLFLRKCREVAESYKDIKFTEMYLDTVCLNMVQDPTQFDVLVMPNLYGDILSDLCAGLIGGLGVTPSGNIGANGVAIFESVHGTAPDIAGLDLANPTALLLSGVMMLRHMGLHDHAHKIQKACFDTIREKKVLTKDLGGNSKCSEFTADICRRVQDLD</sequence>
<dbReference type="GO" id="GO:0000287">
    <property type="term" value="F:magnesium ion binding"/>
    <property type="evidence" value="ECO:0007669"/>
    <property type="project" value="InterPro"/>
</dbReference>
<evidence type="ECO:0000256" key="7">
    <source>
        <dbReference type="ARBA" id="ARBA00037577"/>
    </source>
</evidence>
<dbReference type="Proteomes" id="UP000694680">
    <property type="component" value="Chromosome 3"/>
</dbReference>
<dbReference type="GO" id="GO:0006099">
    <property type="term" value="P:tricarboxylic acid cycle"/>
    <property type="evidence" value="ECO:0007669"/>
    <property type="project" value="UniProtKB-KW"/>
</dbReference>
<evidence type="ECO:0000256" key="9">
    <source>
        <dbReference type="ARBA" id="ARBA00042642"/>
    </source>
</evidence>
<keyword evidence="5" id="KW-0560">Oxidoreductase</keyword>
<accession>A0A8C5EE29</accession>
<dbReference type="FunFam" id="3.40.718.10:FF:000029">
    <property type="entry name" value="Isocitrate dehydrogenase [NAD] subunit alpha, mitochondrial"/>
    <property type="match status" value="1"/>
</dbReference>
<keyword evidence="4" id="KW-0816">Tricarboxylic acid cycle</keyword>
<gene>
    <name evidence="12" type="primary">LOC114458440</name>
</gene>
<keyword evidence="13" id="KW-1185">Reference proteome</keyword>
<protein>
    <recommendedName>
        <fullName evidence="8">Isocitrate dehydrogenase [NAD] subunit alpha, mitochondrial</fullName>
        <ecNumber evidence="3">1.1.1.41</ecNumber>
    </recommendedName>
    <alternativeName>
        <fullName evidence="10">Isocitric dehydrogenase subunit alpha</fullName>
    </alternativeName>
    <alternativeName>
        <fullName evidence="9">NAD(+)-specific ICDH subunit alpha</fullName>
    </alternativeName>
</protein>
<dbReference type="AlphaFoldDB" id="A0A8C5EE29"/>
<dbReference type="GO" id="GO:0051287">
    <property type="term" value="F:NAD binding"/>
    <property type="evidence" value="ECO:0007669"/>
    <property type="project" value="InterPro"/>
</dbReference>
<comment type="function">
    <text evidence="7">Catalytic subunit of the enzyme which catalyzes the decarboxylation of isocitrate (ICT) into alpha-ketoglutarate. The heterodimer composed of the alpha (IDH3A) and beta (IDH3B) subunits and the heterodimer composed of the alpha (IDH3A) and gamma (IDH3G) subunits, have considerable basal activity but the full activity of the heterotetramer (containing two subunits of IDH3A, one of IDH3B and one of IDH3G) requires the assembly and cooperative function of both heterodimers.</text>
</comment>
<dbReference type="PANTHER" id="PTHR11835:SF34">
    <property type="entry name" value="ISOCITRATE DEHYDROGENASE [NAD] SUBUNIT ALPHA, MITOCHONDRIAL"/>
    <property type="match status" value="1"/>
</dbReference>
<dbReference type="GO" id="GO:0005739">
    <property type="term" value="C:mitochondrion"/>
    <property type="evidence" value="ECO:0007669"/>
    <property type="project" value="TreeGrafter"/>
</dbReference>
<evidence type="ECO:0000256" key="10">
    <source>
        <dbReference type="ARBA" id="ARBA00042862"/>
    </source>
</evidence>
<feature type="domain" description="Isopropylmalate dehydrogenase-like" evidence="11">
    <location>
        <begin position="3"/>
        <end position="297"/>
    </location>
</feature>
<dbReference type="GO" id="GO:0004449">
    <property type="term" value="F:isocitrate dehydrogenase (NAD+) activity"/>
    <property type="evidence" value="ECO:0007669"/>
    <property type="project" value="UniProtKB-EC"/>
</dbReference>
<evidence type="ECO:0000313" key="13">
    <source>
        <dbReference type="Proteomes" id="UP000694680"/>
    </source>
</evidence>
<evidence type="ECO:0000256" key="8">
    <source>
        <dbReference type="ARBA" id="ARBA00040843"/>
    </source>
</evidence>
<dbReference type="InterPro" id="IPR019818">
    <property type="entry name" value="IsoCit/isopropylmalate_DH_CS"/>
</dbReference>
<reference evidence="12" key="1">
    <citation type="submission" date="2020-06" db="EMBL/GenBank/DDBJ databases">
        <authorList>
            <consortium name="Wellcome Sanger Institute Data Sharing"/>
        </authorList>
    </citation>
    <scope>NUCLEOTIDE SEQUENCE [LARGE SCALE GENOMIC DNA]</scope>
</reference>
<comment type="similarity">
    <text evidence="1">Belongs to the isocitrate and isopropylmalate dehydrogenases family.</text>
</comment>
<evidence type="ECO:0000256" key="6">
    <source>
        <dbReference type="ARBA" id="ARBA00037023"/>
    </source>
</evidence>
<organism evidence="12 13">
    <name type="scientific">Gouania willdenowi</name>
    <name type="common">Blunt-snouted clingfish</name>
    <name type="synonym">Lepadogaster willdenowi</name>
    <dbReference type="NCBI Taxonomy" id="441366"/>
    <lineage>
        <taxon>Eukaryota</taxon>
        <taxon>Metazoa</taxon>
        <taxon>Chordata</taxon>
        <taxon>Craniata</taxon>
        <taxon>Vertebrata</taxon>
        <taxon>Euteleostomi</taxon>
        <taxon>Actinopterygii</taxon>
        <taxon>Neopterygii</taxon>
        <taxon>Teleostei</taxon>
        <taxon>Neoteleostei</taxon>
        <taxon>Acanthomorphata</taxon>
        <taxon>Ovalentaria</taxon>
        <taxon>Blenniimorphae</taxon>
        <taxon>Blenniiformes</taxon>
        <taxon>Gobiesocoidei</taxon>
        <taxon>Gobiesocidae</taxon>
        <taxon>Gobiesocinae</taxon>
        <taxon>Gouania</taxon>
    </lineage>
</organism>
<name>A0A8C5EE29_GOUWI</name>
<dbReference type="Pfam" id="PF00180">
    <property type="entry name" value="Iso_dh"/>
    <property type="match status" value="2"/>
</dbReference>
<evidence type="ECO:0000259" key="11">
    <source>
        <dbReference type="SMART" id="SM01329"/>
    </source>
</evidence>
<dbReference type="InterPro" id="IPR024084">
    <property type="entry name" value="IsoPropMal-DH-like_dom"/>
</dbReference>
<proteinExistence type="inferred from homology"/>
<evidence type="ECO:0000256" key="4">
    <source>
        <dbReference type="ARBA" id="ARBA00022532"/>
    </source>
</evidence>
<dbReference type="Ensembl" id="ENSGWIT00000022287.1">
    <property type="protein sequence ID" value="ENSGWIP00000020279.1"/>
    <property type="gene ID" value="ENSGWIG00000010280.1"/>
</dbReference>
<evidence type="ECO:0000256" key="5">
    <source>
        <dbReference type="ARBA" id="ARBA00023002"/>
    </source>
</evidence>
<comment type="catalytic activity">
    <reaction evidence="6">
        <text>D-threo-isocitrate + NAD(+) = 2-oxoglutarate + CO2 + NADH</text>
        <dbReference type="Rhea" id="RHEA:23632"/>
        <dbReference type="ChEBI" id="CHEBI:15562"/>
        <dbReference type="ChEBI" id="CHEBI:16526"/>
        <dbReference type="ChEBI" id="CHEBI:16810"/>
        <dbReference type="ChEBI" id="CHEBI:57540"/>
        <dbReference type="ChEBI" id="CHEBI:57945"/>
        <dbReference type="EC" id="1.1.1.41"/>
    </reaction>
    <physiologicalReaction direction="left-to-right" evidence="6">
        <dbReference type="Rhea" id="RHEA:23633"/>
    </physiologicalReaction>
</comment>
<dbReference type="SUPFAM" id="SSF53659">
    <property type="entry name" value="Isocitrate/Isopropylmalate dehydrogenase-like"/>
    <property type="match status" value="1"/>
</dbReference>
<reference evidence="12" key="2">
    <citation type="submission" date="2025-08" db="UniProtKB">
        <authorList>
            <consortium name="Ensembl"/>
        </authorList>
    </citation>
    <scope>IDENTIFICATION</scope>
</reference>